<protein>
    <submittedName>
        <fullName evidence="2">Uncharacterized protein</fullName>
    </submittedName>
</protein>
<sequence length="170" mass="19426">MLVRNTHALFKHECLSGWVNCCSNASTYRQRTEFAQVERGQGSQESKKRNKKRKATTDSEWRSKVSISTIPTPPSRLNRNHHKQPTKLPAYTAHCARDTIPRIESSQQPLEDCECICTHAGSLSQEGLAWRRGVNIISKGELLRAGKVYGDIVWVWVVCDTMCWQERQRG</sequence>
<evidence type="ECO:0000313" key="3">
    <source>
        <dbReference type="Proteomes" id="UP000248349"/>
    </source>
</evidence>
<dbReference type="AlphaFoldDB" id="A0A318ZCX4"/>
<reference evidence="2 3" key="1">
    <citation type="submission" date="2016-12" db="EMBL/GenBank/DDBJ databases">
        <title>The genomes of Aspergillus section Nigri reveals drivers in fungal speciation.</title>
        <authorList>
            <consortium name="DOE Joint Genome Institute"/>
            <person name="Vesth T.C."/>
            <person name="Nybo J."/>
            <person name="Theobald S."/>
            <person name="Brandl J."/>
            <person name="Frisvad J.C."/>
            <person name="Nielsen K.F."/>
            <person name="Lyhne E.K."/>
            <person name="Kogle M.E."/>
            <person name="Kuo A."/>
            <person name="Riley R."/>
            <person name="Clum A."/>
            <person name="Nolan M."/>
            <person name="Lipzen A."/>
            <person name="Salamov A."/>
            <person name="Henrissat B."/>
            <person name="Wiebenga A."/>
            <person name="De Vries R.P."/>
            <person name="Grigoriev I.V."/>
            <person name="Mortensen U.H."/>
            <person name="Andersen M.R."/>
            <person name="Baker S.E."/>
        </authorList>
    </citation>
    <scope>NUCLEOTIDE SEQUENCE [LARGE SCALE GENOMIC DNA]</scope>
    <source>
        <strain evidence="2 3">JOP 1030-1</strain>
    </source>
</reference>
<proteinExistence type="predicted"/>
<gene>
    <name evidence="2" type="ORF">BP01DRAFT_356840</name>
</gene>
<organism evidence="2 3">
    <name type="scientific">Aspergillus saccharolyticus JOP 1030-1</name>
    <dbReference type="NCBI Taxonomy" id="1450539"/>
    <lineage>
        <taxon>Eukaryota</taxon>
        <taxon>Fungi</taxon>
        <taxon>Dikarya</taxon>
        <taxon>Ascomycota</taxon>
        <taxon>Pezizomycotina</taxon>
        <taxon>Eurotiomycetes</taxon>
        <taxon>Eurotiomycetidae</taxon>
        <taxon>Eurotiales</taxon>
        <taxon>Aspergillaceae</taxon>
        <taxon>Aspergillus</taxon>
        <taxon>Aspergillus subgen. Circumdati</taxon>
    </lineage>
</organism>
<keyword evidence="3" id="KW-1185">Reference proteome</keyword>
<dbReference type="RefSeq" id="XP_025431323.1">
    <property type="nucleotide sequence ID" value="XM_025575050.1"/>
</dbReference>
<dbReference type="Proteomes" id="UP000248349">
    <property type="component" value="Unassembled WGS sequence"/>
</dbReference>
<evidence type="ECO:0000313" key="2">
    <source>
        <dbReference type="EMBL" id="PYH45341.1"/>
    </source>
</evidence>
<name>A0A318ZCX4_9EURO</name>
<evidence type="ECO:0000256" key="1">
    <source>
        <dbReference type="SAM" id="MobiDB-lite"/>
    </source>
</evidence>
<feature type="region of interest" description="Disordered" evidence="1">
    <location>
        <begin position="36"/>
        <end position="83"/>
    </location>
</feature>
<dbReference type="EMBL" id="KZ821232">
    <property type="protein sequence ID" value="PYH45341.1"/>
    <property type="molecule type" value="Genomic_DNA"/>
</dbReference>
<dbReference type="GeneID" id="37076278"/>
<accession>A0A318ZCX4</accession>